<dbReference type="SUPFAM" id="SSF53474">
    <property type="entry name" value="alpha/beta-Hydrolases"/>
    <property type="match status" value="1"/>
</dbReference>
<evidence type="ECO:0000313" key="3">
    <source>
        <dbReference type="EMBL" id="AQQ52282.1"/>
    </source>
</evidence>
<dbReference type="InterPro" id="IPR050300">
    <property type="entry name" value="GDXG_lipolytic_enzyme"/>
</dbReference>
<organism evidence="3 4">
    <name type="scientific">Planococcus lenghuensis</name>
    <dbReference type="NCBI Taxonomy" id="2213202"/>
    <lineage>
        <taxon>Bacteria</taxon>
        <taxon>Bacillati</taxon>
        <taxon>Bacillota</taxon>
        <taxon>Bacilli</taxon>
        <taxon>Bacillales</taxon>
        <taxon>Caryophanaceae</taxon>
        <taxon>Planococcus</taxon>
    </lineage>
</organism>
<keyword evidence="1" id="KW-0378">Hydrolase</keyword>
<dbReference type="Proteomes" id="UP000188184">
    <property type="component" value="Chromosome"/>
</dbReference>
<dbReference type="Pfam" id="PF07859">
    <property type="entry name" value="Abhydrolase_3"/>
    <property type="match status" value="1"/>
</dbReference>
<dbReference type="PANTHER" id="PTHR48081">
    <property type="entry name" value="AB HYDROLASE SUPERFAMILY PROTEIN C4A8.06C"/>
    <property type="match status" value="1"/>
</dbReference>
<feature type="domain" description="Alpha/beta hydrolase fold-3" evidence="2">
    <location>
        <begin position="80"/>
        <end position="285"/>
    </location>
</feature>
<protein>
    <submittedName>
        <fullName evidence="3">Esterase</fullName>
    </submittedName>
</protein>
<evidence type="ECO:0000256" key="1">
    <source>
        <dbReference type="ARBA" id="ARBA00022801"/>
    </source>
</evidence>
<proteinExistence type="predicted"/>
<evidence type="ECO:0000313" key="4">
    <source>
        <dbReference type="Proteomes" id="UP000188184"/>
    </source>
</evidence>
<dbReference type="GO" id="GO:0016787">
    <property type="term" value="F:hydrolase activity"/>
    <property type="evidence" value="ECO:0007669"/>
    <property type="project" value="UniProtKB-KW"/>
</dbReference>
<dbReference type="AlphaFoldDB" id="A0A1Q2KX80"/>
<evidence type="ECO:0000259" key="2">
    <source>
        <dbReference type="Pfam" id="PF07859"/>
    </source>
</evidence>
<accession>A0A1Q2KX80</accession>
<gene>
    <name evidence="3" type="ORF">B0X71_03580</name>
</gene>
<reference evidence="3 4" key="1">
    <citation type="submission" date="2017-02" db="EMBL/GenBank/DDBJ databases">
        <title>The complete genomic sequence of a novel cold adapted crude oil-degrading bacterium Planococcus qaidamina Y42.</title>
        <authorList>
            <person name="Yang R."/>
        </authorList>
    </citation>
    <scope>NUCLEOTIDE SEQUENCE [LARGE SCALE GENOMIC DNA]</scope>
    <source>
        <strain evidence="3 4">Y42</strain>
    </source>
</reference>
<dbReference type="EMBL" id="CP019640">
    <property type="protein sequence ID" value="AQQ52282.1"/>
    <property type="molecule type" value="Genomic_DNA"/>
</dbReference>
<sequence length="319" mass="36260">MVDKQLRFKGMLFDRLVRKSSEEKFIESMRNSKKQVEKRFRGKDVEGLACSEAWVSRGDGSAIRVRIYKPLHQLKAVPGVLWIHGGGYAQGTPEISGDMYKQLIDTRDCVIIAPDYRLSIDAPYPAAIEDCYEVLVWMKNHAEELDIRDDQLIIGGESAGGGLTAALALIARDTGEVNIAFQMPLYPMIDDRRVTESARENNAYIWNSDTNRWAWKLYLGELFGENVPPYAAAGRATDYRNLPPAVTFVGDIEPFRDETIQYVENLRRAGVPVDFKICKGAYHGFDIINPKADISKTARDFLMKSFKYATEHYFARQER</sequence>
<dbReference type="InterPro" id="IPR013094">
    <property type="entry name" value="AB_hydrolase_3"/>
</dbReference>
<dbReference type="PANTHER" id="PTHR48081:SF8">
    <property type="entry name" value="ALPHA_BETA HYDROLASE FOLD-3 DOMAIN-CONTAINING PROTEIN-RELATED"/>
    <property type="match status" value="1"/>
</dbReference>
<dbReference type="InterPro" id="IPR029058">
    <property type="entry name" value="AB_hydrolase_fold"/>
</dbReference>
<keyword evidence="4" id="KW-1185">Reference proteome</keyword>
<name>A0A1Q2KX80_9BACL</name>
<dbReference type="Gene3D" id="3.40.50.1820">
    <property type="entry name" value="alpha/beta hydrolase"/>
    <property type="match status" value="1"/>
</dbReference>
<dbReference type="KEGG" id="pmar:B0X71_03580"/>